<evidence type="ECO:0000256" key="1">
    <source>
        <dbReference type="SAM" id="MobiDB-lite"/>
    </source>
</evidence>
<dbReference type="EMBL" id="UINC01110969">
    <property type="protein sequence ID" value="SVC78833.1"/>
    <property type="molecule type" value="Genomic_DNA"/>
</dbReference>
<name>A0A382PZP8_9ZZZZ</name>
<accession>A0A382PZP8</accession>
<evidence type="ECO:0000313" key="2">
    <source>
        <dbReference type="EMBL" id="SVC78833.1"/>
    </source>
</evidence>
<gene>
    <name evidence="2" type="ORF">METZ01_LOCUS331687</name>
</gene>
<protein>
    <submittedName>
        <fullName evidence="2">Uncharacterized protein</fullName>
    </submittedName>
</protein>
<sequence>MEDPAFISDFTSKQVSTPYGDPSSKLI</sequence>
<dbReference type="AlphaFoldDB" id="A0A382PZP8"/>
<organism evidence="2">
    <name type="scientific">marine metagenome</name>
    <dbReference type="NCBI Taxonomy" id="408172"/>
    <lineage>
        <taxon>unclassified sequences</taxon>
        <taxon>metagenomes</taxon>
        <taxon>ecological metagenomes</taxon>
    </lineage>
</organism>
<feature type="non-terminal residue" evidence="2">
    <location>
        <position position="27"/>
    </location>
</feature>
<proteinExistence type="predicted"/>
<feature type="region of interest" description="Disordered" evidence="1">
    <location>
        <begin position="1"/>
        <end position="27"/>
    </location>
</feature>
<reference evidence="2" key="1">
    <citation type="submission" date="2018-05" db="EMBL/GenBank/DDBJ databases">
        <authorList>
            <person name="Lanie J.A."/>
            <person name="Ng W.-L."/>
            <person name="Kazmierczak K.M."/>
            <person name="Andrzejewski T.M."/>
            <person name="Davidsen T.M."/>
            <person name="Wayne K.J."/>
            <person name="Tettelin H."/>
            <person name="Glass J.I."/>
            <person name="Rusch D."/>
            <person name="Podicherti R."/>
            <person name="Tsui H.-C.T."/>
            <person name="Winkler M.E."/>
        </authorList>
    </citation>
    <scope>NUCLEOTIDE SEQUENCE</scope>
</reference>